<dbReference type="InterPro" id="IPR036921">
    <property type="entry name" value="PurM-like_N_sf"/>
</dbReference>
<feature type="binding site" evidence="9">
    <location>
        <position position="94"/>
    </location>
    <ligand>
        <name>Mg(2+)</name>
        <dbReference type="ChEBI" id="CHEBI:18420"/>
    </ligand>
</feature>
<feature type="binding site" description="in other chain" evidence="9">
    <location>
        <position position="94"/>
    </location>
    <ligand>
        <name>ATP</name>
        <dbReference type="ChEBI" id="CHEBI:30616"/>
        <note>ligand shared between dimeric partners</note>
    </ligand>
</feature>
<feature type="binding site" description="in other chain" evidence="9">
    <location>
        <position position="21"/>
    </location>
    <ligand>
        <name>ATP</name>
        <dbReference type="ChEBI" id="CHEBI:30616"/>
        <note>ligand shared between dimeric partners</note>
    </ligand>
</feature>
<evidence type="ECO:0000256" key="4">
    <source>
        <dbReference type="ARBA" id="ARBA00022741"/>
    </source>
</evidence>
<dbReference type="NCBIfam" id="NF002098">
    <property type="entry name" value="PRK00943.1"/>
    <property type="match status" value="1"/>
</dbReference>
<dbReference type="RefSeq" id="WP_184092510.1">
    <property type="nucleotide sequence ID" value="NZ_AP023367.1"/>
</dbReference>
<dbReference type="Pfam" id="PF02769">
    <property type="entry name" value="AIRS_C"/>
    <property type="match status" value="1"/>
</dbReference>
<evidence type="ECO:0000256" key="2">
    <source>
        <dbReference type="ARBA" id="ARBA00022679"/>
    </source>
</evidence>
<dbReference type="GO" id="GO:0005737">
    <property type="term" value="C:cytoplasm"/>
    <property type="evidence" value="ECO:0007669"/>
    <property type="project" value="TreeGrafter"/>
</dbReference>
<dbReference type="InterPro" id="IPR016188">
    <property type="entry name" value="PurM-like_N"/>
</dbReference>
<proteinExistence type="inferred from homology"/>
<comment type="catalytic activity">
    <reaction evidence="9">
        <text>hydrogenselenide + ATP + H2O = selenophosphate + AMP + phosphate + 2 H(+)</text>
        <dbReference type="Rhea" id="RHEA:18737"/>
        <dbReference type="ChEBI" id="CHEBI:15377"/>
        <dbReference type="ChEBI" id="CHEBI:15378"/>
        <dbReference type="ChEBI" id="CHEBI:16144"/>
        <dbReference type="ChEBI" id="CHEBI:29317"/>
        <dbReference type="ChEBI" id="CHEBI:30616"/>
        <dbReference type="ChEBI" id="CHEBI:43474"/>
        <dbReference type="ChEBI" id="CHEBI:456215"/>
        <dbReference type="EC" id="2.7.9.3"/>
    </reaction>
</comment>
<dbReference type="Gene3D" id="3.90.650.10">
    <property type="entry name" value="PurM-like C-terminal domain"/>
    <property type="match status" value="1"/>
</dbReference>
<sequence>MEEKSKVRLTTMSTKAGCAAKFGPGNLAKVMAHMNRQERKDDPNLIVGFGTCDDAGVYKIAPDYALIQTVDFFTPIVDDPYTFGAIAATNALSDVYAMGGTPLTALNICCFSTGLDPEVYAEILQGGLDKVTEAGAVVLGGHTVTDNEVKFGVSVTGRVHPDKVLTNGGAKPGDVLILTKPIGTGVLSTAFKNEMICEEDMKEAITSMSTLNKTASEAAQKIGVNACTDVTGFGLSGHSYEVAAASNVNIRINISKVPVMEGVLNLIEKECIPGGGYANRSHYEKWIEFEGDISDIKKALVFDPQTSGGLLLFVPKEKALDLVRELKERGTLRSQVIGEVMSKTEGEKFITYYEGE</sequence>
<evidence type="ECO:0000256" key="6">
    <source>
        <dbReference type="ARBA" id="ARBA00022840"/>
    </source>
</evidence>
<feature type="binding site" description="in other chain" evidence="9">
    <location>
        <begin position="51"/>
        <end position="53"/>
    </location>
    <ligand>
        <name>ATP</name>
        <dbReference type="ChEBI" id="CHEBI:30616"/>
        <note>ligand shared between dimeric partners</note>
    </ligand>
</feature>
<gene>
    <name evidence="9 10" type="primary">selD</name>
    <name evidence="10" type="ORF">acsn021_14120</name>
</gene>
<evidence type="ECO:0000256" key="7">
    <source>
        <dbReference type="ARBA" id="ARBA00022842"/>
    </source>
</evidence>
<evidence type="ECO:0000256" key="1">
    <source>
        <dbReference type="ARBA" id="ARBA00008026"/>
    </source>
</evidence>
<dbReference type="InterPro" id="IPR023061">
    <property type="entry name" value="SelD_I"/>
</dbReference>
<keyword evidence="11" id="KW-1185">Reference proteome</keyword>
<keyword evidence="7 9" id="KW-0460">Magnesium</keyword>
<protein>
    <recommendedName>
        <fullName evidence="9">Selenide, water dikinase</fullName>
        <ecNumber evidence="9">2.7.9.3</ecNumber>
    </recommendedName>
    <alternativeName>
        <fullName evidence="9">Selenium donor protein</fullName>
    </alternativeName>
    <alternativeName>
        <fullName evidence="9">Selenophosphate synthase</fullName>
    </alternativeName>
</protein>
<dbReference type="InterPro" id="IPR004536">
    <property type="entry name" value="SPS/SelD"/>
</dbReference>
<name>A0A6S6QR76_9FIRM</name>
<keyword evidence="8 9" id="KW-0711">Selenium</keyword>
<dbReference type="InterPro" id="IPR036676">
    <property type="entry name" value="PurM-like_C_sf"/>
</dbReference>
<comment type="similarity">
    <text evidence="1 9">Belongs to the selenophosphate synthase 1 family. Class I subfamily.</text>
</comment>
<dbReference type="InterPro" id="IPR010918">
    <property type="entry name" value="PurM-like_C_dom"/>
</dbReference>
<dbReference type="PANTHER" id="PTHR10256:SF0">
    <property type="entry name" value="INACTIVE SELENIDE, WATER DIKINASE-LIKE PROTEIN-RELATED"/>
    <property type="match status" value="1"/>
</dbReference>
<evidence type="ECO:0000313" key="10">
    <source>
        <dbReference type="EMBL" id="BCJ93843.1"/>
    </source>
</evidence>
<evidence type="ECO:0000256" key="3">
    <source>
        <dbReference type="ARBA" id="ARBA00022723"/>
    </source>
</evidence>
<dbReference type="EMBL" id="AP023367">
    <property type="protein sequence ID" value="BCJ93843.1"/>
    <property type="molecule type" value="Genomic_DNA"/>
</dbReference>
<dbReference type="GO" id="GO:0004756">
    <property type="term" value="F:selenide, water dikinase activity"/>
    <property type="evidence" value="ECO:0007669"/>
    <property type="project" value="UniProtKB-UniRule"/>
</dbReference>
<dbReference type="PANTHER" id="PTHR10256">
    <property type="entry name" value="SELENIDE, WATER DIKINASE"/>
    <property type="match status" value="1"/>
</dbReference>
<dbReference type="GO" id="GO:0000287">
    <property type="term" value="F:magnesium ion binding"/>
    <property type="evidence" value="ECO:0007669"/>
    <property type="project" value="UniProtKB-UniRule"/>
</dbReference>
<dbReference type="SUPFAM" id="SSF55326">
    <property type="entry name" value="PurM N-terminal domain-like"/>
    <property type="match status" value="1"/>
</dbReference>
<evidence type="ECO:0000256" key="8">
    <source>
        <dbReference type="ARBA" id="ARBA00023266"/>
    </source>
</evidence>
<evidence type="ECO:0000313" key="11">
    <source>
        <dbReference type="Proteomes" id="UP000515561"/>
    </source>
</evidence>
<dbReference type="AlphaFoldDB" id="A0A6S6QR76"/>
<comment type="cofactor">
    <cofactor evidence="9">
        <name>Mg(2+)</name>
        <dbReference type="ChEBI" id="CHEBI:18420"/>
    </cofactor>
    <text evidence="9">Binds 1 Mg(2+) ion per monomer.</text>
</comment>
<evidence type="ECO:0000256" key="5">
    <source>
        <dbReference type="ARBA" id="ARBA00022777"/>
    </source>
</evidence>
<comment type="function">
    <text evidence="9">Synthesizes selenophosphate from selenide and ATP.</text>
</comment>
<keyword evidence="5 9" id="KW-0418">Kinase</keyword>
<dbReference type="Pfam" id="PF00586">
    <property type="entry name" value="AIRS"/>
    <property type="match status" value="1"/>
</dbReference>
<dbReference type="KEGG" id="acel:acsn021_14120"/>
<dbReference type="HAMAP" id="MF_00625">
    <property type="entry name" value="SelD"/>
    <property type="match status" value="1"/>
</dbReference>
<keyword evidence="3 9" id="KW-0479">Metal-binding</keyword>
<organism evidence="10 11">
    <name type="scientific">Anaerocolumna cellulosilytica</name>
    <dbReference type="NCBI Taxonomy" id="433286"/>
    <lineage>
        <taxon>Bacteria</taxon>
        <taxon>Bacillati</taxon>
        <taxon>Bacillota</taxon>
        <taxon>Clostridia</taxon>
        <taxon>Lachnospirales</taxon>
        <taxon>Lachnospiraceae</taxon>
        <taxon>Anaerocolumna</taxon>
    </lineage>
</organism>
<feature type="binding site" evidence="9">
    <location>
        <position position="54"/>
    </location>
    <ligand>
        <name>Mg(2+)</name>
        <dbReference type="ChEBI" id="CHEBI:18420"/>
    </ligand>
</feature>
<keyword evidence="2 9" id="KW-0808">Transferase</keyword>
<feature type="binding site" description="in other chain" evidence="9">
    <location>
        <position position="71"/>
    </location>
    <ligand>
        <name>ATP</name>
        <dbReference type="ChEBI" id="CHEBI:30616"/>
        <note>ligand shared between dimeric partners</note>
    </ligand>
</feature>
<dbReference type="FunFam" id="3.90.650.10:FF:000004">
    <property type="entry name" value="Selenide, water dikinase"/>
    <property type="match status" value="1"/>
</dbReference>
<comment type="subunit">
    <text evidence="9">Homodimer.</text>
</comment>
<dbReference type="GO" id="GO:0016260">
    <property type="term" value="P:selenocysteine biosynthetic process"/>
    <property type="evidence" value="ECO:0007669"/>
    <property type="project" value="InterPro"/>
</dbReference>
<accession>A0A6S6QR76</accession>
<keyword evidence="4 9" id="KW-0547">Nucleotide-binding</keyword>
<dbReference type="GO" id="GO:0005524">
    <property type="term" value="F:ATP binding"/>
    <property type="evidence" value="ECO:0007669"/>
    <property type="project" value="UniProtKB-UniRule"/>
</dbReference>
<feature type="site" description="Important for catalytic activity" evidence="9">
    <location>
        <position position="21"/>
    </location>
</feature>
<dbReference type="SUPFAM" id="SSF56042">
    <property type="entry name" value="PurM C-terminal domain-like"/>
    <property type="match status" value="1"/>
</dbReference>
<evidence type="ECO:0000256" key="9">
    <source>
        <dbReference type="HAMAP-Rule" id="MF_00625"/>
    </source>
</evidence>
<dbReference type="FunFam" id="3.30.1330.10:FF:000003">
    <property type="entry name" value="Selenide, water dikinase"/>
    <property type="match status" value="1"/>
</dbReference>
<reference evidence="10 11" key="1">
    <citation type="journal article" date="2016" name="Int. J. Syst. Evol. Microbiol.">
        <title>Descriptions of Anaerotaenia torta gen. nov., sp. nov. and Anaerocolumna cellulosilytica gen. nov., sp. nov. isolated from a methanogenic reactor of cattle waste.</title>
        <authorList>
            <person name="Uek A."/>
            <person name="Ohtaki Y."/>
            <person name="Kaku N."/>
            <person name="Ueki K."/>
        </authorList>
    </citation>
    <scope>NUCLEOTIDE SEQUENCE [LARGE SCALE GENOMIC DNA]</scope>
    <source>
        <strain evidence="10 11">SN021</strain>
    </source>
</reference>
<dbReference type="CDD" id="cd02195">
    <property type="entry name" value="SelD"/>
    <property type="match status" value="1"/>
</dbReference>
<dbReference type="Proteomes" id="UP000515561">
    <property type="component" value="Chromosome"/>
</dbReference>
<feature type="active site" evidence="9">
    <location>
        <position position="18"/>
    </location>
</feature>
<feature type="binding site" evidence="9">
    <location>
        <position position="229"/>
    </location>
    <ligand>
        <name>Mg(2+)</name>
        <dbReference type="ChEBI" id="CHEBI:18420"/>
    </ligand>
</feature>
<dbReference type="NCBIfam" id="TIGR00476">
    <property type="entry name" value="selD"/>
    <property type="match status" value="1"/>
</dbReference>
<dbReference type="EC" id="2.7.9.3" evidence="9"/>
<dbReference type="Gene3D" id="3.30.1330.10">
    <property type="entry name" value="PurM-like, N-terminal domain"/>
    <property type="match status" value="1"/>
</dbReference>
<dbReference type="PIRSF" id="PIRSF036407">
    <property type="entry name" value="Selenphspht_syn"/>
    <property type="match status" value="1"/>
</dbReference>
<keyword evidence="6 9" id="KW-0067">ATP-binding</keyword>
<feature type="binding site" evidence="9">
    <location>
        <begin position="141"/>
        <end position="143"/>
    </location>
    <ligand>
        <name>ATP</name>
        <dbReference type="ChEBI" id="CHEBI:30616"/>
        <note>ligand shared between dimeric partners</note>
    </ligand>
</feature>